<dbReference type="Gene3D" id="1.10.10.1180">
    <property type="entry name" value="MAN1, winged-helix domain"/>
    <property type="match status" value="1"/>
</dbReference>
<dbReference type="InterPro" id="IPR041885">
    <property type="entry name" value="MAN1_winged_helix_dom"/>
</dbReference>
<dbReference type="InterPro" id="IPR018996">
    <property type="entry name" value="Man1/Src1-like_C"/>
</dbReference>
<protein>
    <submittedName>
        <fullName evidence="9">Inner nuclear membrane protein enriched at telomere/subtelomere region</fullName>
    </submittedName>
</protein>
<keyword evidence="10" id="KW-1185">Reference proteome</keyword>
<evidence type="ECO:0000256" key="5">
    <source>
        <dbReference type="ARBA" id="ARBA00023136"/>
    </source>
</evidence>
<evidence type="ECO:0000313" key="9">
    <source>
        <dbReference type="EMBL" id="KAJ9667842.1"/>
    </source>
</evidence>
<evidence type="ECO:0000256" key="4">
    <source>
        <dbReference type="ARBA" id="ARBA00022989"/>
    </source>
</evidence>
<evidence type="ECO:0000313" key="10">
    <source>
        <dbReference type="Proteomes" id="UP001172684"/>
    </source>
</evidence>
<keyword evidence="6" id="KW-0539">Nucleus</keyword>
<evidence type="ECO:0000259" key="8">
    <source>
        <dbReference type="SMART" id="SM01261"/>
    </source>
</evidence>
<accession>A0ABQ9P0B5</accession>
<proteinExistence type="predicted"/>
<feature type="compositionally biased region" description="Polar residues" evidence="7">
    <location>
        <begin position="180"/>
        <end position="192"/>
    </location>
</feature>
<feature type="domain" description="LEM-like" evidence="8">
    <location>
        <begin position="13"/>
        <end position="58"/>
    </location>
</feature>
<name>A0ABQ9P0B5_9PEZI</name>
<dbReference type="Proteomes" id="UP001172684">
    <property type="component" value="Unassembled WGS sequence"/>
</dbReference>
<keyword evidence="5" id="KW-0472">Membrane</keyword>
<dbReference type="Pfam" id="PF12949">
    <property type="entry name" value="HeH"/>
    <property type="match status" value="1"/>
</dbReference>
<dbReference type="EMBL" id="JAPDRL010000010">
    <property type="protein sequence ID" value="KAJ9667842.1"/>
    <property type="molecule type" value="Genomic_DNA"/>
</dbReference>
<feature type="compositionally biased region" description="Basic residues" evidence="7">
    <location>
        <begin position="128"/>
        <end position="137"/>
    </location>
</feature>
<comment type="caution">
    <text evidence="9">The sequence shown here is derived from an EMBL/GenBank/DDBJ whole genome shotgun (WGS) entry which is preliminary data.</text>
</comment>
<comment type="subcellular location">
    <subcellularLocation>
        <location evidence="1">Nucleus inner membrane</location>
    </subcellularLocation>
</comment>
<feature type="compositionally biased region" description="Basic and acidic residues" evidence="7">
    <location>
        <begin position="197"/>
        <end position="206"/>
    </location>
</feature>
<feature type="compositionally biased region" description="Basic and acidic residues" evidence="7">
    <location>
        <begin position="138"/>
        <end position="149"/>
    </location>
</feature>
<sequence length="709" mass="78357">MATPEAELDYLSPDFDPSSLTMPKLRSVLVAHNIAYPSSAKKPQLVALFNENVKPQAKNILSARSRTTRSARGIQDVPSSQASTVTEEEVEPPPPVQPAKRASRRTTRVPPDEDGLDAVALGLTAGKTPKRGSSKHARASDAEPDERPAARRSRHSMLSPEKRAEEPDAGLYHPEEGESPFTTDNPFQSGSSPVPEIRSRSGDGRRRTLGVEPTRERRKSSSGRRKTDYVSKEQRDEGIVPPSRKTFDVPVARAKKEREPPESDVIEAGEEFTPEEQLALVRERASNGERDILPPRRKAPAQRPTGILKVAPLAVTLAMLGGLATVWRQEKIEVGYCGVGRPSTSLAGVELPDWASIIQPQCEPCPQHAYCYPELRTVCEPDFVLKPHPLSLGGLVPLPPTCEPDGEKARKVKAVADRAVEELRERNAKWECGELLDEDGRHIPSPGLDEEALKQEMSNKRRKGMSQSEFEDLWKGAIGEITGRDEIESNIDGREGGRRTLRSTSLARVPLACAIRRSIRLALVRHLGKLVVLFLFLASGGYARWSIAYNREMEARAKQLASYALDRLAVQAALHAQDPHAYGEAYIPMGQLRDDVLRDEFSATRRQRLWERVQKKVEGNSNIRPMVREGRSGDVSRVWEWVGAIRAIEGVDGGSARRESSRFSLGPIAGSSPAVGSSLIMGSSPIKEEDGMKREMVQVNKWDEGRPIY</sequence>
<reference evidence="9" key="1">
    <citation type="submission" date="2022-10" db="EMBL/GenBank/DDBJ databases">
        <title>Culturing micro-colonial fungi from biological soil crusts in the Mojave desert and describing Neophaeococcomyces mojavensis, and introducing the new genera and species Taxawa tesnikishii.</title>
        <authorList>
            <person name="Kurbessoian T."/>
            <person name="Stajich J.E."/>
        </authorList>
    </citation>
    <scope>NUCLEOTIDE SEQUENCE</scope>
    <source>
        <strain evidence="9">TK_1</strain>
    </source>
</reference>
<organism evidence="9 10">
    <name type="scientific">Coniosporium apollinis</name>
    <dbReference type="NCBI Taxonomy" id="61459"/>
    <lineage>
        <taxon>Eukaryota</taxon>
        <taxon>Fungi</taxon>
        <taxon>Dikarya</taxon>
        <taxon>Ascomycota</taxon>
        <taxon>Pezizomycotina</taxon>
        <taxon>Dothideomycetes</taxon>
        <taxon>Dothideomycetes incertae sedis</taxon>
        <taxon>Coniosporium</taxon>
    </lineage>
</organism>
<evidence type="ECO:0000256" key="1">
    <source>
        <dbReference type="ARBA" id="ARBA00004540"/>
    </source>
</evidence>
<keyword evidence="3" id="KW-0812">Transmembrane</keyword>
<dbReference type="Gene3D" id="1.10.720.40">
    <property type="match status" value="1"/>
</dbReference>
<dbReference type="InterPro" id="IPR044780">
    <property type="entry name" value="Heh2/Src1"/>
</dbReference>
<keyword evidence="4" id="KW-1133">Transmembrane helix</keyword>
<evidence type="ECO:0000256" key="3">
    <source>
        <dbReference type="ARBA" id="ARBA00022692"/>
    </source>
</evidence>
<evidence type="ECO:0000256" key="6">
    <source>
        <dbReference type="ARBA" id="ARBA00023242"/>
    </source>
</evidence>
<dbReference type="CDD" id="cd12935">
    <property type="entry name" value="LEM_like"/>
    <property type="match status" value="1"/>
</dbReference>
<dbReference type="PANTHER" id="PTHR47808">
    <property type="entry name" value="INNER NUCLEAR MEMBRANE PROTEIN HEH2-RELATED"/>
    <property type="match status" value="1"/>
</dbReference>
<dbReference type="PANTHER" id="PTHR47808:SF2">
    <property type="entry name" value="LEM DOMAIN-CONTAINING PROTEIN 2"/>
    <property type="match status" value="1"/>
</dbReference>
<dbReference type="SMART" id="SM01261">
    <property type="entry name" value="Thymopoietin"/>
    <property type="match status" value="1"/>
</dbReference>
<dbReference type="InterPro" id="IPR013146">
    <property type="entry name" value="LEM-like_dom"/>
</dbReference>
<dbReference type="InterPro" id="IPR025856">
    <property type="entry name" value="HeH/LEM_domain"/>
</dbReference>
<feature type="compositionally biased region" description="Low complexity" evidence="7">
    <location>
        <begin position="62"/>
        <end position="72"/>
    </location>
</feature>
<feature type="compositionally biased region" description="Basic and acidic residues" evidence="7">
    <location>
        <begin position="225"/>
        <end position="238"/>
    </location>
</feature>
<keyword evidence="2" id="KW-0597">Phosphoprotein</keyword>
<feature type="region of interest" description="Disordered" evidence="7">
    <location>
        <begin position="62"/>
        <end position="247"/>
    </location>
</feature>
<evidence type="ECO:0000256" key="2">
    <source>
        <dbReference type="ARBA" id="ARBA00022553"/>
    </source>
</evidence>
<evidence type="ECO:0000256" key="7">
    <source>
        <dbReference type="SAM" id="MobiDB-lite"/>
    </source>
</evidence>
<gene>
    <name evidence="9" type="primary">SRC1</name>
    <name evidence="9" type="ORF">H2201_002028</name>
</gene>
<dbReference type="InterPro" id="IPR011015">
    <property type="entry name" value="LEM/LEM-like_dom_sf"/>
</dbReference>
<dbReference type="Pfam" id="PF09402">
    <property type="entry name" value="MSC"/>
    <property type="match status" value="1"/>
</dbReference>